<evidence type="ECO:0000313" key="5">
    <source>
        <dbReference type="Proteomes" id="UP001491088"/>
    </source>
</evidence>
<dbReference type="InterPro" id="IPR011013">
    <property type="entry name" value="Gal_mutarotase_sf_dom"/>
</dbReference>
<dbReference type="Gene3D" id="2.70.98.10">
    <property type="match status" value="1"/>
</dbReference>
<comment type="cofactor">
    <cofactor evidence="1">
        <name>Ca(2+)</name>
        <dbReference type="ChEBI" id="CHEBI:29108"/>
    </cofactor>
</comment>
<name>A0ABZ2TMS1_9FLAO</name>
<dbReference type="RefSeq" id="WP_340931469.1">
    <property type="nucleotide sequence ID" value="NZ_CP150496.1"/>
</dbReference>
<organism evidence="4 5">
    <name type="scientific">Polaribacter marinaquae</name>
    <dbReference type="NCBI Taxonomy" id="1642819"/>
    <lineage>
        <taxon>Bacteria</taxon>
        <taxon>Pseudomonadati</taxon>
        <taxon>Bacteroidota</taxon>
        <taxon>Flavobacteriia</taxon>
        <taxon>Flavobacteriales</taxon>
        <taxon>Flavobacteriaceae</taxon>
    </lineage>
</organism>
<evidence type="ECO:0000256" key="2">
    <source>
        <dbReference type="ARBA" id="ARBA00011245"/>
    </source>
</evidence>
<dbReference type="CDD" id="cd01081">
    <property type="entry name" value="Aldose_epim"/>
    <property type="match status" value="1"/>
</dbReference>
<dbReference type="PANTHER" id="PTHR10091:SF0">
    <property type="entry name" value="GALACTOSE MUTAROTASE"/>
    <property type="match status" value="1"/>
</dbReference>
<evidence type="ECO:0000256" key="1">
    <source>
        <dbReference type="ARBA" id="ARBA00001913"/>
    </source>
</evidence>
<evidence type="ECO:0000313" key="4">
    <source>
        <dbReference type="EMBL" id="WYW54435.1"/>
    </source>
</evidence>
<dbReference type="PANTHER" id="PTHR10091">
    <property type="entry name" value="ALDOSE-1-EPIMERASE"/>
    <property type="match status" value="1"/>
</dbReference>
<gene>
    <name evidence="4" type="ORF">WG950_07825</name>
</gene>
<proteinExistence type="predicted"/>
<protein>
    <submittedName>
        <fullName evidence="4">Aldose 1-epimerase</fullName>
    </submittedName>
</protein>
<dbReference type="Pfam" id="PF01263">
    <property type="entry name" value="Aldose_epim"/>
    <property type="match status" value="1"/>
</dbReference>
<keyword evidence="3" id="KW-0106">Calcium</keyword>
<dbReference type="Proteomes" id="UP001491088">
    <property type="component" value="Chromosome"/>
</dbReference>
<comment type="subunit">
    <text evidence="2">Monomer.</text>
</comment>
<sequence length="295" mass="33710">MITLKHLEDNKIIEFKNTLNNSVAIINLELGGSLQKLQINGEQILADMHPVPYETCYHSAVLFPFVNRIDNGKYIFNKKEFQFKINEPANQNALHGLVFNKEFIFENQNTSVNSTAITLSYTEKDKNPAFPYVYKITLIYTFSNTSVALEIKVDNIDSKSFPFTLGWHPYFYSKNLSKSTLKFNADKKVNHNNKMITKNLEATNINELKDLDSGNYDDCFSLRSSKVIFETPTYSFTLNSNLKENYLQIYTPENKNAIAIEPITGISDSFNNKVGLQLLKPNKSFSSIYTLSVDI</sequence>
<reference evidence="4 5" key="1">
    <citation type="submission" date="2024-03" db="EMBL/GenBank/DDBJ databases">
        <authorList>
            <person name="Cao K."/>
        </authorList>
    </citation>
    <scope>NUCLEOTIDE SEQUENCE [LARGE SCALE GENOMIC DNA]</scope>
    <source>
        <strain evidence="4 5">MCCC 1K00696</strain>
    </source>
</reference>
<dbReference type="SUPFAM" id="SSF74650">
    <property type="entry name" value="Galactose mutarotase-like"/>
    <property type="match status" value="1"/>
</dbReference>
<accession>A0ABZ2TMS1</accession>
<evidence type="ECO:0000256" key="3">
    <source>
        <dbReference type="ARBA" id="ARBA00022837"/>
    </source>
</evidence>
<dbReference type="EMBL" id="CP150496">
    <property type="protein sequence ID" value="WYW54435.1"/>
    <property type="molecule type" value="Genomic_DNA"/>
</dbReference>
<dbReference type="InterPro" id="IPR014718">
    <property type="entry name" value="GH-type_carb-bd"/>
</dbReference>
<dbReference type="InterPro" id="IPR008183">
    <property type="entry name" value="Aldose_1/G6P_1-epimerase"/>
</dbReference>
<keyword evidence="5" id="KW-1185">Reference proteome</keyword>